<evidence type="ECO:0000256" key="3">
    <source>
        <dbReference type="ARBA" id="ARBA00022475"/>
    </source>
</evidence>
<dbReference type="PANTHER" id="PTHR11795">
    <property type="entry name" value="BRANCHED-CHAIN AMINO ACID TRANSPORT SYSTEM PERMEASE PROTEIN LIVH"/>
    <property type="match status" value="1"/>
</dbReference>
<dbReference type="GO" id="GO:0015808">
    <property type="term" value="P:L-alanine transport"/>
    <property type="evidence" value="ECO:0007669"/>
    <property type="project" value="TreeGrafter"/>
</dbReference>
<dbReference type="GO" id="GO:0015188">
    <property type="term" value="F:L-isoleucine transmembrane transporter activity"/>
    <property type="evidence" value="ECO:0007669"/>
    <property type="project" value="TreeGrafter"/>
</dbReference>
<keyword evidence="12" id="KW-1185">Reference proteome</keyword>
<dbReference type="InterPro" id="IPR052157">
    <property type="entry name" value="BCAA_transport_permease"/>
</dbReference>
<feature type="transmembrane region" description="Helical" evidence="10">
    <location>
        <begin position="6"/>
        <end position="28"/>
    </location>
</feature>
<keyword evidence="5 10" id="KW-0812">Transmembrane</keyword>
<feature type="transmembrane region" description="Helical" evidence="10">
    <location>
        <begin position="278"/>
        <end position="297"/>
    </location>
</feature>
<feature type="transmembrane region" description="Helical" evidence="10">
    <location>
        <begin position="241"/>
        <end position="266"/>
    </location>
</feature>
<dbReference type="OrthoDB" id="9807115at2"/>
<evidence type="ECO:0000256" key="1">
    <source>
        <dbReference type="ARBA" id="ARBA00004651"/>
    </source>
</evidence>
<dbReference type="GO" id="GO:0015190">
    <property type="term" value="F:L-leucine transmembrane transporter activity"/>
    <property type="evidence" value="ECO:0007669"/>
    <property type="project" value="TreeGrafter"/>
</dbReference>
<dbReference type="EMBL" id="CP040819">
    <property type="protein sequence ID" value="QDL94300.1"/>
    <property type="molecule type" value="Genomic_DNA"/>
</dbReference>
<evidence type="ECO:0000256" key="8">
    <source>
        <dbReference type="ARBA" id="ARBA00023136"/>
    </source>
</evidence>
<dbReference type="CDD" id="cd06582">
    <property type="entry name" value="TM_PBP1_LivH_like"/>
    <property type="match status" value="1"/>
</dbReference>
<dbReference type="PANTHER" id="PTHR11795:SF371">
    <property type="entry name" value="HIGH-AFFINITY BRANCHED-CHAIN AMINO ACID TRANSPORT SYSTEM PERMEASE PROTEIN LIVH"/>
    <property type="match status" value="1"/>
</dbReference>
<keyword evidence="8 10" id="KW-0472">Membrane</keyword>
<gene>
    <name evidence="11" type="ORF">FDP22_20585</name>
</gene>
<dbReference type="RefSeq" id="WP_138574119.1">
    <property type="nucleotide sequence ID" value="NZ_CP040819.1"/>
</dbReference>
<evidence type="ECO:0000256" key="5">
    <source>
        <dbReference type="ARBA" id="ARBA00022692"/>
    </source>
</evidence>
<proteinExistence type="inferred from homology"/>
<feature type="transmembrane region" description="Helical" evidence="10">
    <location>
        <begin position="207"/>
        <end position="229"/>
    </location>
</feature>
<dbReference type="InterPro" id="IPR001851">
    <property type="entry name" value="ABC_transp_permease"/>
</dbReference>
<reference evidence="11 12" key="1">
    <citation type="submission" date="2019-06" db="EMBL/GenBank/DDBJ databases">
        <title>Genome sequence of Rhodobacteraceae bacterium D4M1.</title>
        <authorList>
            <person name="Cao J."/>
        </authorList>
    </citation>
    <scope>NUCLEOTIDE SEQUENCE [LARGE SCALE GENOMIC DNA]</scope>
    <source>
        <strain evidence="11 12">D4M1</strain>
        <plasmid evidence="12">pd4m1a</plasmid>
    </source>
</reference>
<evidence type="ECO:0000313" key="11">
    <source>
        <dbReference type="EMBL" id="QDL94300.1"/>
    </source>
</evidence>
<keyword evidence="11" id="KW-0614">Plasmid</keyword>
<protein>
    <submittedName>
        <fullName evidence="11">Branched-chain amino acid ABC transporter permease</fullName>
    </submittedName>
</protein>
<evidence type="ECO:0000256" key="6">
    <source>
        <dbReference type="ARBA" id="ARBA00022970"/>
    </source>
</evidence>
<evidence type="ECO:0000313" key="12">
    <source>
        <dbReference type="Proteomes" id="UP000305888"/>
    </source>
</evidence>
<dbReference type="GO" id="GO:1903806">
    <property type="term" value="P:L-isoleucine import across plasma membrane"/>
    <property type="evidence" value="ECO:0007669"/>
    <property type="project" value="TreeGrafter"/>
</dbReference>
<feature type="transmembrane region" description="Helical" evidence="10">
    <location>
        <begin position="158"/>
        <end position="175"/>
    </location>
</feature>
<dbReference type="GO" id="GO:0005886">
    <property type="term" value="C:plasma membrane"/>
    <property type="evidence" value="ECO:0007669"/>
    <property type="project" value="UniProtKB-SubCell"/>
</dbReference>
<feature type="transmembrane region" description="Helical" evidence="10">
    <location>
        <begin position="105"/>
        <end position="122"/>
    </location>
</feature>
<geneLocation type="plasmid" evidence="12">
    <name>pd4m1a</name>
</geneLocation>
<keyword evidence="3" id="KW-1003">Cell membrane</keyword>
<comment type="subcellular location">
    <subcellularLocation>
        <location evidence="1">Cell membrane</location>
        <topology evidence="1">Multi-pass membrane protein</topology>
    </subcellularLocation>
</comment>
<dbReference type="Proteomes" id="UP000305888">
    <property type="component" value="Plasmid pD4M1A"/>
</dbReference>
<comment type="similarity">
    <text evidence="9">Belongs to the binding-protein-dependent transport system permease family. LivHM subfamily.</text>
</comment>
<keyword evidence="7 10" id="KW-1133">Transmembrane helix</keyword>
<dbReference type="GO" id="GO:0015192">
    <property type="term" value="F:L-phenylalanine transmembrane transporter activity"/>
    <property type="evidence" value="ECO:0007669"/>
    <property type="project" value="TreeGrafter"/>
</dbReference>
<organism evidence="11 12">
    <name type="scientific">Paroceanicella profunda</name>
    <dbReference type="NCBI Taxonomy" id="2579971"/>
    <lineage>
        <taxon>Bacteria</taxon>
        <taxon>Pseudomonadati</taxon>
        <taxon>Pseudomonadota</taxon>
        <taxon>Alphaproteobacteria</taxon>
        <taxon>Rhodobacterales</taxon>
        <taxon>Paracoccaceae</taxon>
        <taxon>Paroceanicella</taxon>
    </lineage>
</organism>
<evidence type="ECO:0000256" key="9">
    <source>
        <dbReference type="ARBA" id="ARBA00037998"/>
    </source>
</evidence>
<keyword evidence="4" id="KW-0997">Cell inner membrane</keyword>
<accession>A0A5B8G2Y7</accession>
<name>A0A5B8G2Y7_9RHOB</name>
<dbReference type="GO" id="GO:0042941">
    <property type="term" value="P:D-alanine transmembrane transport"/>
    <property type="evidence" value="ECO:0007669"/>
    <property type="project" value="TreeGrafter"/>
</dbReference>
<keyword evidence="6" id="KW-0029">Amino-acid transport</keyword>
<dbReference type="AlphaFoldDB" id="A0A5B8G2Y7"/>
<evidence type="ECO:0000256" key="4">
    <source>
        <dbReference type="ARBA" id="ARBA00022519"/>
    </source>
</evidence>
<dbReference type="Pfam" id="PF02653">
    <property type="entry name" value="BPD_transp_2"/>
    <property type="match status" value="1"/>
</dbReference>
<keyword evidence="2" id="KW-0813">Transport</keyword>
<feature type="transmembrane region" description="Helical" evidence="10">
    <location>
        <begin position="40"/>
        <end position="61"/>
    </location>
</feature>
<dbReference type="KEGG" id="ppru:FDP22_20585"/>
<evidence type="ECO:0000256" key="7">
    <source>
        <dbReference type="ARBA" id="ARBA00022989"/>
    </source>
</evidence>
<feature type="transmembrane region" description="Helical" evidence="10">
    <location>
        <begin position="73"/>
        <end position="93"/>
    </location>
</feature>
<evidence type="ECO:0000256" key="10">
    <source>
        <dbReference type="SAM" id="Phobius"/>
    </source>
</evidence>
<sequence>MIPQILLEGALTGALIGLGAIGLTLTYSILRFANFAHGELLTWGAYLSLSVAGLIGAATGAHLPPLDPFSFTWALPVAGLIAMLLTAALALAVDAVLFGRLRGRGASTIIVVMASFGASMALRSGLEFLYTSKPAYYTTELQIAMRLPAGMRATPDQLLMLGLTALVVLAVHLMLTRTGIGRAMRAVSENPALAGLVGIDTRKVIRVVWILGGALACAAGTMSGLLVQIRPYMGFDLLLPLFAAAILGGIGSVPGAMLGGLIVGICEAFAVHLIGAEWRAAVGFVLIILVLLARPSGLFGRAA</sequence>
<dbReference type="GO" id="GO:0005304">
    <property type="term" value="F:L-valine transmembrane transporter activity"/>
    <property type="evidence" value="ECO:0007669"/>
    <property type="project" value="TreeGrafter"/>
</dbReference>
<evidence type="ECO:0000256" key="2">
    <source>
        <dbReference type="ARBA" id="ARBA00022448"/>
    </source>
</evidence>